<name>A0A542ZE82_RARFA</name>
<evidence type="ECO:0000313" key="2">
    <source>
        <dbReference type="Proteomes" id="UP000315389"/>
    </source>
</evidence>
<sequence>MSYSVQRFGNHFQDADNHAAHIRLASNTASFETSSSHDSRVNSWNKFVDADNHKAYLEATSQWNAGTCKANSYEVQYKGVSVAGTVECARQFYSKDDFPRADGLNYTNQSWTAMPTVTAKPHEGADRGRAKVHLCIDIPLRSDPCTDASYSASDSF</sequence>
<dbReference type="Proteomes" id="UP000315389">
    <property type="component" value="Unassembled WGS sequence"/>
</dbReference>
<accession>A0A542ZE82</accession>
<protein>
    <submittedName>
        <fullName evidence="1">Uncharacterized protein</fullName>
    </submittedName>
</protein>
<organism evidence="1 2">
    <name type="scientific">Rarobacter faecitabidus</name>
    <dbReference type="NCBI Taxonomy" id="13243"/>
    <lineage>
        <taxon>Bacteria</taxon>
        <taxon>Bacillati</taxon>
        <taxon>Actinomycetota</taxon>
        <taxon>Actinomycetes</taxon>
        <taxon>Micrococcales</taxon>
        <taxon>Rarobacteraceae</taxon>
        <taxon>Rarobacter</taxon>
    </lineage>
</organism>
<dbReference type="EMBL" id="VFOS01000003">
    <property type="protein sequence ID" value="TQL58642.1"/>
    <property type="molecule type" value="Genomic_DNA"/>
</dbReference>
<evidence type="ECO:0000313" key="1">
    <source>
        <dbReference type="EMBL" id="TQL58642.1"/>
    </source>
</evidence>
<keyword evidence="2" id="KW-1185">Reference proteome</keyword>
<gene>
    <name evidence="1" type="ORF">FB461_2060</name>
</gene>
<dbReference type="AlphaFoldDB" id="A0A542ZE82"/>
<reference evidence="1 2" key="1">
    <citation type="submission" date="2019-06" db="EMBL/GenBank/DDBJ databases">
        <title>Sequencing the genomes of 1000 actinobacteria strains.</title>
        <authorList>
            <person name="Klenk H.-P."/>
        </authorList>
    </citation>
    <scope>NUCLEOTIDE SEQUENCE [LARGE SCALE GENOMIC DNA]</scope>
    <source>
        <strain evidence="1 2">DSM 4813</strain>
    </source>
</reference>
<proteinExistence type="predicted"/>
<comment type="caution">
    <text evidence="1">The sequence shown here is derived from an EMBL/GenBank/DDBJ whole genome shotgun (WGS) entry which is preliminary data.</text>
</comment>